<dbReference type="Proteomes" id="UP001237207">
    <property type="component" value="Unassembled WGS sequence"/>
</dbReference>
<evidence type="ECO:0000256" key="2">
    <source>
        <dbReference type="PIRSR" id="PIRSR018571-1"/>
    </source>
</evidence>
<evidence type="ECO:0000313" key="5">
    <source>
        <dbReference type="Proteomes" id="UP001237207"/>
    </source>
</evidence>
<dbReference type="EMBL" id="JAUSUC010000016">
    <property type="protein sequence ID" value="MDQ0215250.1"/>
    <property type="molecule type" value="Genomic_DNA"/>
</dbReference>
<dbReference type="GO" id="GO:0006508">
    <property type="term" value="P:proteolysis"/>
    <property type="evidence" value="ECO:0007669"/>
    <property type="project" value="UniProtKB-KW"/>
</dbReference>
<feature type="active site" evidence="2">
    <location>
        <position position="184"/>
    </location>
</feature>
<comment type="similarity">
    <text evidence="1">Belongs to the peptidase U4 family.</text>
</comment>
<keyword evidence="1" id="KW-0645">Protease</keyword>
<dbReference type="InterPro" id="IPR005081">
    <property type="entry name" value="SpoIIGA"/>
</dbReference>
<keyword evidence="1" id="KW-0064">Aspartyl protease</keyword>
<dbReference type="GO" id="GO:0030435">
    <property type="term" value="P:sporulation resulting in formation of a cellular spore"/>
    <property type="evidence" value="ECO:0007669"/>
    <property type="project" value="UniProtKB-KW"/>
</dbReference>
<gene>
    <name evidence="4" type="ORF">J2S13_001650</name>
</gene>
<keyword evidence="1 3" id="KW-0472">Membrane</keyword>
<feature type="transmembrane region" description="Helical" evidence="3">
    <location>
        <begin position="91"/>
        <end position="111"/>
    </location>
</feature>
<dbReference type="GO" id="GO:0004190">
    <property type="term" value="F:aspartic-type endopeptidase activity"/>
    <property type="evidence" value="ECO:0007669"/>
    <property type="project" value="UniProtKB-KW"/>
</dbReference>
<feature type="transmembrane region" description="Helical" evidence="3">
    <location>
        <begin position="6"/>
        <end position="28"/>
    </location>
</feature>
<keyword evidence="1" id="KW-1003">Cell membrane</keyword>
<keyword evidence="3" id="KW-1133">Transmembrane helix</keyword>
<feature type="transmembrane region" description="Helical" evidence="3">
    <location>
        <begin position="35"/>
        <end position="56"/>
    </location>
</feature>
<name>A0AAJ1WJ22_9BACI</name>
<feature type="transmembrane region" description="Helical" evidence="3">
    <location>
        <begin position="131"/>
        <end position="148"/>
    </location>
</feature>
<evidence type="ECO:0000256" key="1">
    <source>
        <dbReference type="PIRNR" id="PIRNR018571"/>
    </source>
</evidence>
<evidence type="ECO:0000256" key="3">
    <source>
        <dbReference type="SAM" id="Phobius"/>
    </source>
</evidence>
<feature type="transmembrane region" description="Helical" evidence="3">
    <location>
        <begin position="62"/>
        <end position="79"/>
    </location>
</feature>
<comment type="function">
    <text evidence="1">Probable aspartic protease that is responsible for the proteolytic cleavage of the RNA polymerase sigma E factor (SigE/spoIIGB) to yield the active peptide in the mother cell during sporulation. Responds to a signal from the forespore that is triggered by the extracellular signal protein SpoIIR.</text>
</comment>
<dbReference type="PIRSF" id="PIRSF018571">
    <property type="entry name" value="SpoIIGA"/>
    <property type="match status" value="1"/>
</dbReference>
<dbReference type="NCBIfam" id="TIGR02854">
    <property type="entry name" value="spore_II_GA"/>
    <property type="match status" value="1"/>
</dbReference>
<organism evidence="4 5">
    <name type="scientific">Oikeobacillus pervagus</name>
    <dbReference type="NCBI Taxonomy" id="1325931"/>
    <lineage>
        <taxon>Bacteria</taxon>
        <taxon>Bacillati</taxon>
        <taxon>Bacillota</taxon>
        <taxon>Bacilli</taxon>
        <taxon>Bacillales</taxon>
        <taxon>Bacillaceae</taxon>
        <taxon>Oikeobacillus</taxon>
    </lineage>
</organism>
<dbReference type="EC" id="3.4.23.-" evidence="1"/>
<evidence type="ECO:0000313" key="4">
    <source>
        <dbReference type="EMBL" id="MDQ0215250.1"/>
    </source>
</evidence>
<dbReference type="GO" id="GO:0030436">
    <property type="term" value="P:asexual sporulation"/>
    <property type="evidence" value="ECO:0007669"/>
    <property type="project" value="InterPro"/>
</dbReference>
<dbReference type="Pfam" id="PF03419">
    <property type="entry name" value="Peptidase_U4"/>
    <property type="match status" value="1"/>
</dbReference>
<dbReference type="RefSeq" id="WP_370873993.1">
    <property type="nucleotide sequence ID" value="NZ_JAUSUC010000016.1"/>
</dbReference>
<keyword evidence="1 4" id="KW-0378">Hydrolase</keyword>
<dbReference type="AlphaFoldDB" id="A0AAJ1WJ22"/>
<sequence length="308" mass="35110">MVALYLDMIWLLNMLVDSLLLWMTAIFLKRSIKIWRAVTGGGFGSILIILMITPLAEFAGNPAVKLGFSVVMVLIAFGFKRFRYFLSNLLTFYFSTFLTGGILMGSHYFLHFDMKLESSLFLASLRGFGDPISWIFVMFGFPVAWYFSKRRVEDFEIEKIKYDQIVDVTLEINECKIQVKGFIDSGNQLYDPLSKAPVMMVSTCSLDDRLPTQILTLAKQPESFLHGDVELSDHWMDRIRFIPAQSIGKTNQLLPAFKPDRIIIHDGFNYYSPLKALVCFTAQSLSPDDRFSCIVHPKMVSGKIENVS</sequence>
<keyword evidence="1" id="KW-0749">Sporulation</keyword>
<comment type="subcellular location">
    <subcellularLocation>
        <location evidence="1">Cell membrane</location>
    </subcellularLocation>
</comment>
<reference evidence="4" key="1">
    <citation type="submission" date="2023-07" db="EMBL/GenBank/DDBJ databases">
        <title>Genomic Encyclopedia of Type Strains, Phase IV (KMG-IV): sequencing the most valuable type-strain genomes for metagenomic binning, comparative biology and taxonomic classification.</title>
        <authorList>
            <person name="Goeker M."/>
        </authorList>
    </citation>
    <scope>NUCLEOTIDE SEQUENCE</scope>
    <source>
        <strain evidence="4">DSM 23947</strain>
    </source>
</reference>
<proteinExistence type="inferred from homology"/>
<accession>A0AAJ1WJ22</accession>
<keyword evidence="3" id="KW-0812">Transmembrane</keyword>
<dbReference type="GO" id="GO:0005886">
    <property type="term" value="C:plasma membrane"/>
    <property type="evidence" value="ECO:0007669"/>
    <property type="project" value="UniProtKB-SubCell"/>
</dbReference>
<protein>
    <recommendedName>
        <fullName evidence="1">Sporulation sigma-E factor-processing peptidase</fullName>
        <ecNumber evidence="1">3.4.23.-</ecNumber>
    </recommendedName>
    <alternativeName>
        <fullName evidence="1">Membrane-associated aspartic protease</fullName>
    </alternativeName>
    <alternativeName>
        <fullName evidence="1">Stage II sporulation protein GA</fullName>
    </alternativeName>
</protein>
<keyword evidence="5" id="KW-1185">Reference proteome</keyword>
<comment type="subunit">
    <text evidence="1">Self-associates. Interacts with SigE. Interacts with SpoIIR.</text>
</comment>
<comment type="caution">
    <text evidence="4">The sequence shown here is derived from an EMBL/GenBank/DDBJ whole genome shotgun (WGS) entry which is preliminary data.</text>
</comment>